<dbReference type="EMBL" id="KQ460870">
    <property type="protein sequence ID" value="KPJ11686.1"/>
    <property type="molecule type" value="Genomic_DNA"/>
</dbReference>
<dbReference type="PANTHER" id="PTHR21137:SF35">
    <property type="entry name" value="ODORANT RECEPTOR 19A-RELATED"/>
    <property type="match status" value="1"/>
</dbReference>
<evidence type="ECO:0000256" key="7">
    <source>
        <dbReference type="ARBA" id="ARBA00023136"/>
    </source>
</evidence>
<dbReference type="Proteomes" id="UP000053240">
    <property type="component" value="Unassembled WGS sequence"/>
</dbReference>
<dbReference type="InParanoid" id="A0A194R742"/>
<feature type="transmembrane region" description="Helical" evidence="10">
    <location>
        <begin position="69"/>
        <end position="88"/>
    </location>
</feature>
<comment type="similarity">
    <text evidence="10">Belongs to the insect chemoreceptor superfamily. Heteromeric odorant receptor channel (TC 1.A.69) family.</text>
</comment>
<keyword evidence="8 10" id="KW-0675">Receptor</keyword>
<evidence type="ECO:0000313" key="12">
    <source>
        <dbReference type="Proteomes" id="UP000053240"/>
    </source>
</evidence>
<evidence type="ECO:0000256" key="9">
    <source>
        <dbReference type="ARBA" id="ARBA00023224"/>
    </source>
</evidence>
<accession>A0A194R742</accession>
<comment type="subcellular location">
    <subcellularLocation>
        <location evidence="1 10">Cell membrane</location>
        <topology evidence="1 10">Multi-pass membrane protein</topology>
    </subcellularLocation>
</comment>
<reference evidence="11 12" key="1">
    <citation type="journal article" date="2015" name="Nat. Commun.">
        <title>Outbred genome sequencing and CRISPR/Cas9 gene editing in butterflies.</title>
        <authorList>
            <person name="Li X."/>
            <person name="Fan D."/>
            <person name="Zhang W."/>
            <person name="Liu G."/>
            <person name="Zhang L."/>
            <person name="Zhao L."/>
            <person name="Fang X."/>
            <person name="Chen L."/>
            <person name="Dong Y."/>
            <person name="Chen Y."/>
            <person name="Ding Y."/>
            <person name="Zhao R."/>
            <person name="Feng M."/>
            <person name="Zhu Y."/>
            <person name="Feng Y."/>
            <person name="Jiang X."/>
            <person name="Zhu D."/>
            <person name="Xiang H."/>
            <person name="Feng X."/>
            <person name="Li S."/>
            <person name="Wang J."/>
            <person name="Zhang G."/>
            <person name="Kronforst M.R."/>
            <person name="Wang W."/>
        </authorList>
    </citation>
    <scope>NUCLEOTIDE SEQUENCE [LARGE SCALE GENOMIC DNA]</scope>
    <source>
        <strain evidence="11">Ya'a_city_454_Pm</strain>
        <tissue evidence="11">Whole body</tissue>
    </source>
</reference>
<proteinExistence type="inferred from homology"/>
<evidence type="ECO:0000256" key="5">
    <source>
        <dbReference type="ARBA" id="ARBA00022725"/>
    </source>
</evidence>
<dbReference type="Pfam" id="PF02949">
    <property type="entry name" value="7tm_6"/>
    <property type="match status" value="2"/>
</dbReference>
<protein>
    <recommendedName>
        <fullName evidence="10">Odorant receptor</fullName>
    </recommendedName>
</protein>
<dbReference type="GO" id="GO:0007165">
    <property type="term" value="P:signal transduction"/>
    <property type="evidence" value="ECO:0007669"/>
    <property type="project" value="UniProtKB-KW"/>
</dbReference>
<keyword evidence="12" id="KW-1185">Reference proteome</keyword>
<evidence type="ECO:0000256" key="3">
    <source>
        <dbReference type="ARBA" id="ARBA00022606"/>
    </source>
</evidence>
<feature type="transmembrane region" description="Helical" evidence="10">
    <location>
        <begin position="271"/>
        <end position="291"/>
    </location>
</feature>
<keyword evidence="9 10" id="KW-0807">Transducer</keyword>
<dbReference type="PANTHER" id="PTHR21137">
    <property type="entry name" value="ODORANT RECEPTOR"/>
    <property type="match status" value="1"/>
</dbReference>
<evidence type="ECO:0000256" key="4">
    <source>
        <dbReference type="ARBA" id="ARBA00022692"/>
    </source>
</evidence>
<comment type="caution">
    <text evidence="10">Lacks conserved residue(s) required for the propagation of feature annotation.</text>
</comment>
<feature type="transmembrane region" description="Helical" evidence="10">
    <location>
        <begin position="333"/>
        <end position="355"/>
    </location>
</feature>
<evidence type="ECO:0000256" key="1">
    <source>
        <dbReference type="ARBA" id="ARBA00004651"/>
    </source>
</evidence>
<dbReference type="AlphaFoldDB" id="A0A194R742"/>
<dbReference type="GO" id="GO:0005549">
    <property type="term" value="F:odorant binding"/>
    <property type="evidence" value="ECO:0007669"/>
    <property type="project" value="InterPro"/>
</dbReference>
<dbReference type="GO" id="GO:0005886">
    <property type="term" value="C:plasma membrane"/>
    <property type="evidence" value="ECO:0007669"/>
    <property type="project" value="UniProtKB-SubCell"/>
</dbReference>
<keyword evidence="4 10" id="KW-0812">Transmembrane</keyword>
<evidence type="ECO:0000256" key="2">
    <source>
        <dbReference type="ARBA" id="ARBA00022475"/>
    </source>
</evidence>
<organism evidence="11 12">
    <name type="scientific">Papilio machaon</name>
    <name type="common">Old World swallowtail butterfly</name>
    <dbReference type="NCBI Taxonomy" id="76193"/>
    <lineage>
        <taxon>Eukaryota</taxon>
        <taxon>Metazoa</taxon>
        <taxon>Ecdysozoa</taxon>
        <taxon>Arthropoda</taxon>
        <taxon>Hexapoda</taxon>
        <taxon>Insecta</taxon>
        <taxon>Pterygota</taxon>
        <taxon>Neoptera</taxon>
        <taxon>Endopterygota</taxon>
        <taxon>Lepidoptera</taxon>
        <taxon>Glossata</taxon>
        <taxon>Ditrysia</taxon>
        <taxon>Papilionoidea</taxon>
        <taxon>Papilionidae</taxon>
        <taxon>Papilioninae</taxon>
        <taxon>Papilio</taxon>
    </lineage>
</organism>
<keyword evidence="3 10" id="KW-0716">Sensory transduction</keyword>
<name>A0A194R742_PAPMA</name>
<keyword evidence="7 10" id="KW-0472">Membrane</keyword>
<keyword evidence="5 10" id="KW-0552">Olfaction</keyword>
<sequence length="365" mass="43018">MQIFKQIDCFNINMKFWKVLGIYPYRNIKFIHNLYSKMFLLLFIIFYDILLTVNFYFLPSQLDAFIEEMIFYFTEISVTTKVLTFLFFRKNIRKILEVLESSIFEPVSDNGIKILNDAKKFNIVYWKIVAVVSYTSNLSHIISFFITHVILENVAEFPICSYNFLPMEIKERFIYPLYLYQSIGIHFHMLANLNIDTFFLGLMILVIAQLDILNEKLSSLTDIPKNVTCENNVHRDQYENNIIKSFNQAIVHYDELYKFCSLIQDTFNITLLFQFGMASSIICVCLFRFTLSCLLSKAIYSCDWTPRSRKFKSSLRLFVERTNRPISITGGKMFTLSLLTFSSIMNSAYSFFTLLRNLQARESKK</sequence>
<dbReference type="InterPro" id="IPR004117">
    <property type="entry name" value="7tm6_olfct_rcpt"/>
</dbReference>
<gene>
    <name evidence="11" type="ORF">RR48_07992</name>
</gene>
<evidence type="ECO:0000256" key="10">
    <source>
        <dbReference type="RuleBase" id="RU351113"/>
    </source>
</evidence>
<keyword evidence="2" id="KW-1003">Cell membrane</keyword>
<evidence type="ECO:0000313" key="11">
    <source>
        <dbReference type="EMBL" id="KPJ11686.1"/>
    </source>
</evidence>
<evidence type="ECO:0000256" key="8">
    <source>
        <dbReference type="ARBA" id="ARBA00023170"/>
    </source>
</evidence>
<evidence type="ECO:0000256" key="6">
    <source>
        <dbReference type="ARBA" id="ARBA00022989"/>
    </source>
</evidence>
<dbReference type="GO" id="GO:0004984">
    <property type="term" value="F:olfactory receptor activity"/>
    <property type="evidence" value="ECO:0007669"/>
    <property type="project" value="InterPro"/>
</dbReference>
<keyword evidence="6 10" id="KW-1133">Transmembrane helix</keyword>
<feature type="transmembrane region" description="Helical" evidence="10">
    <location>
        <begin position="38"/>
        <end position="57"/>
    </location>
</feature>